<reference evidence="3 4" key="1">
    <citation type="submission" date="2016-01" db="EMBL/GenBank/DDBJ databases">
        <title>Whole genome sequence and analysis of Micromonospora rosaria DSM 803, which can produce antibacterial substance rosamicin.</title>
        <authorList>
            <person name="Yang H."/>
            <person name="He X."/>
            <person name="Zhu D."/>
        </authorList>
    </citation>
    <scope>NUCLEOTIDE SEQUENCE [LARGE SCALE GENOMIC DNA]</scope>
    <source>
        <strain evidence="3 4">DSM 803</strain>
    </source>
</reference>
<keyword evidence="4" id="KW-1185">Reference proteome</keyword>
<accession>A0A136PTK7</accession>
<feature type="transmembrane region" description="Helical" evidence="2">
    <location>
        <begin position="16"/>
        <end position="36"/>
    </location>
</feature>
<evidence type="ECO:0008006" key="5">
    <source>
        <dbReference type="Google" id="ProtNLM"/>
    </source>
</evidence>
<evidence type="ECO:0000256" key="2">
    <source>
        <dbReference type="SAM" id="Phobius"/>
    </source>
</evidence>
<keyword evidence="2" id="KW-0812">Transmembrane</keyword>
<feature type="region of interest" description="Disordered" evidence="1">
    <location>
        <begin position="225"/>
        <end position="265"/>
    </location>
</feature>
<dbReference type="RefSeq" id="WP_067364418.1">
    <property type="nucleotide sequence ID" value="NZ_JBIUBN010000003.1"/>
</dbReference>
<gene>
    <name evidence="3" type="ORF">AWW66_12170</name>
</gene>
<keyword evidence="2" id="KW-1133">Transmembrane helix</keyword>
<evidence type="ECO:0000256" key="1">
    <source>
        <dbReference type="SAM" id="MobiDB-lite"/>
    </source>
</evidence>
<name>A0A136PTK7_9ACTN</name>
<dbReference type="Proteomes" id="UP000070620">
    <property type="component" value="Unassembled WGS sequence"/>
</dbReference>
<protein>
    <recommendedName>
        <fullName evidence="5">AP2/ERF domain-containing protein</fullName>
    </recommendedName>
</protein>
<sequence length="265" mass="29396">MQTVRSAVLIDVPQAAVIWLVLLAVVGVTVAALVVVRPGRRRLDVASRIREAAMPGRLEEAEEERERRRYAQEVAVAAERAGTTAQRRRTEWLAAQEAVEAAWQAYQEAEEDVRRLTAAAAMPLPRTARTPAEYADRERFLHRTAMEAYRRQELSVEQLGDAFAYRNGWDPRRHPVEQELFLRRAVRDNLLARHEAAREQEQAAWRAAELAVAAAGSLRAEAFAATEPAPATESSLLPGSDTAEFPVTVRESTPPARGAAAVPVY</sequence>
<comment type="caution">
    <text evidence="3">The sequence shown here is derived from an EMBL/GenBank/DDBJ whole genome shotgun (WGS) entry which is preliminary data.</text>
</comment>
<dbReference type="AlphaFoldDB" id="A0A136PTK7"/>
<evidence type="ECO:0000313" key="4">
    <source>
        <dbReference type="Proteomes" id="UP000070620"/>
    </source>
</evidence>
<evidence type="ECO:0000313" key="3">
    <source>
        <dbReference type="EMBL" id="KXK61758.1"/>
    </source>
</evidence>
<keyword evidence="2" id="KW-0472">Membrane</keyword>
<organism evidence="3 4">
    <name type="scientific">Micromonospora rosaria</name>
    <dbReference type="NCBI Taxonomy" id="47874"/>
    <lineage>
        <taxon>Bacteria</taxon>
        <taxon>Bacillati</taxon>
        <taxon>Actinomycetota</taxon>
        <taxon>Actinomycetes</taxon>
        <taxon>Micromonosporales</taxon>
        <taxon>Micromonosporaceae</taxon>
        <taxon>Micromonospora</taxon>
    </lineage>
</organism>
<dbReference type="EMBL" id="LRQV01000034">
    <property type="protein sequence ID" value="KXK61758.1"/>
    <property type="molecule type" value="Genomic_DNA"/>
</dbReference>
<proteinExistence type="predicted"/>